<evidence type="ECO:0000313" key="2">
    <source>
        <dbReference type="Proteomes" id="UP000300381"/>
    </source>
</evidence>
<name>A0A480B2I7_9FIRM</name>
<sequence>MARCIFCPITPNFCISYILKGLQLECGKTAFCYSPFRVIHYNFVSIALEDIFYDVVDDDEWNDTNY</sequence>
<dbReference type="Proteomes" id="UP000300381">
    <property type="component" value="Unassembled WGS sequence"/>
</dbReference>
<reference evidence="1 2" key="1">
    <citation type="submission" date="2019-03" db="EMBL/GenBank/DDBJ databases">
        <title>Draft genome sequences of two Veillonella tobetsuensis clinical isolates from intraoperative bronchial fluids of elderly patients with pulmonary carcinoma.</title>
        <authorList>
            <person name="Akiyama T."/>
        </authorList>
    </citation>
    <scope>NUCLEOTIDE SEQUENCE [LARGE SCALE GENOMIC DNA]</scope>
    <source>
        <strain evidence="1 2">PAGU 1578</strain>
    </source>
</reference>
<comment type="caution">
    <text evidence="1">The sequence shown here is derived from an EMBL/GenBank/DDBJ whole genome shotgun (WGS) entry which is preliminary data.</text>
</comment>
<organism evidence="1 2">
    <name type="scientific">Veillonella tobetsuensis</name>
    <dbReference type="NCBI Taxonomy" id="1110546"/>
    <lineage>
        <taxon>Bacteria</taxon>
        <taxon>Bacillati</taxon>
        <taxon>Bacillota</taxon>
        <taxon>Negativicutes</taxon>
        <taxon>Veillonellales</taxon>
        <taxon>Veillonellaceae</taxon>
        <taxon>Veillonella</taxon>
    </lineage>
</organism>
<protein>
    <submittedName>
        <fullName evidence="1">Uncharacterized protein</fullName>
    </submittedName>
</protein>
<gene>
    <name evidence="1" type="ORF">PAGU1578_14550</name>
</gene>
<proteinExistence type="predicted"/>
<dbReference type="EMBL" id="BJCQ01000033">
    <property type="protein sequence ID" value="GCL67834.1"/>
    <property type="molecule type" value="Genomic_DNA"/>
</dbReference>
<accession>A0A480B2I7</accession>
<evidence type="ECO:0000313" key="1">
    <source>
        <dbReference type="EMBL" id="GCL67834.1"/>
    </source>
</evidence>
<dbReference type="AlphaFoldDB" id="A0A480B2I7"/>